<name>A0A074VF82_AURM1</name>
<dbReference type="HOGENOM" id="CLU_997420_0_0_1"/>
<dbReference type="RefSeq" id="XP_040876448.1">
    <property type="nucleotide sequence ID" value="XM_041025219.1"/>
</dbReference>
<dbReference type="GeneID" id="63918592"/>
<dbReference type="Proteomes" id="UP000030672">
    <property type="component" value="Unassembled WGS sequence"/>
</dbReference>
<accession>A0A074VF82</accession>
<reference evidence="1 2" key="1">
    <citation type="journal article" date="2014" name="BMC Genomics">
        <title>Genome sequencing of four Aureobasidium pullulans varieties: biotechnological potential, stress tolerance, and description of new species.</title>
        <authorList>
            <person name="Gostin Ar C."/>
            <person name="Ohm R.A."/>
            <person name="Kogej T."/>
            <person name="Sonjak S."/>
            <person name="Turk M."/>
            <person name="Zajc J."/>
            <person name="Zalar P."/>
            <person name="Grube M."/>
            <person name="Sun H."/>
            <person name="Han J."/>
            <person name="Sharma A."/>
            <person name="Chiniquy J."/>
            <person name="Ngan C.Y."/>
            <person name="Lipzen A."/>
            <person name="Barry K."/>
            <person name="Grigoriev I.V."/>
            <person name="Gunde-Cimerman N."/>
        </authorList>
    </citation>
    <scope>NUCLEOTIDE SEQUENCE [LARGE SCALE GENOMIC DNA]</scope>
    <source>
        <strain evidence="1 2">CBS 110374</strain>
    </source>
</reference>
<gene>
    <name evidence="1" type="ORF">M437DRAFT_69109</name>
</gene>
<evidence type="ECO:0000313" key="2">
    <source>
        <dbReference type="Proteomes" id="UP000030672"/>
    </source>
</evidence>
<dbReference type="EMBL" id="KL584848">
    <property type="protein sequence ID" value="KEQ59425.1"/>
    <property type="molecule type" value="Genomic_DNA"/>
</dbReference>
<keyword evidence="2" id="KW-1185">Reference proteome</keyword>
<proteinExistence type="predicted"/>
<protein>
    <submittedName>
        <fullName evidence="1">Uncharacterized protein</fullName>
    </submittedName>
</protein>
<dbReference type="AlphaFoldDB" id="A0A074VF82"/>
<sequence length="279" mass="31796">MPAPIPTPFQSRLGPEEFDCVVVGLAITIEVEVVVDASDAEWELAAVEVVTDELLDGMSDDEDADKDEDDEEDLARTINTVGYRQDSIKTISAYMCRGPGNGQMSRIYRCNLLASGLRPYQNSNTYRSVDSFCQARSKNEKRFRQTRQSHCERLRVVLSSRSRELESISGEMLLAQEVENDHDFNDPSVFHLPQCSEICPRRLSCIASLVYMALKHGCRRLEMHNGWLQQWSSAWKHKKFMGSADARAVHASSEIYKWSMYREVSVARCSWNGIVIRKM</sequence>
<evidence type="ECO:0000313" key="1">
    <source>
        <dbReference type="EMBL" id="KEQ59425.1"/>
    </source>
</evidence>
<organism evidence="1 2">
    <name type="scientific">Aureobasidium melanogenum (strain CBS 110374)</name>
    <name type="common">Aureobasidium pullulans var. melanogenum</name>
    <dbReference type="NCBI Taxonomy" id="1043003"/>
    <lineage>
        <taxon>Eukaryota</taxon>
        <taxon>Fungi</taxon>
        <taxon>Dikarya</taxon>
        <taxon>Ascomycota</taxon>
        <taxon>Pezizomycotina</taxon>
        <taxon>Dothideomycetes</taxon>
        <taxon>Dothideomycetidae</taxon>
        <taxon>Dothideales</taxon>
        <taxon>Saccotheciaceae</taxon>
        <taxon>Aureobasidium</taxon>
    </lineage>
</organism>